<reference evidence="4" key="1">
    <citation type="submission" date="2017-09" db="EMBL/GenBank/DDBJ databases">
        <title>FDA dAtabase for Regulatory Grade micrObial Sequences (FDA-ARGOS): Supporting development and validation of Infectious Disease Dx tests.</title>
        <authorList>
            <person name="Minogue T."/>
            <person name="Wolcott M."/>
            <person name="Wasieloski L."/>
            <person name="Aguilar W."/>
            <person name="Moore D."/>
            <person name="Tallon L."/>
            <person name="Sadzewicz L."/>
            <person name="Ott S."/>
            <person name="Zhao X."/>
            <person name="Nagaraj S."/>
            <person name="Vavikolanu K."/>
            <person name="Aluvathingal J."/>
            <person name="Nadendla S."/>
            <person name="Sichtig H."/>
        </authorList>
    </citation>
    <scope>NUCLEOTIDE SEQUENCE [LARGE SCALE GENOMIC DNA]</scope>
    <source>
        <strain evidence="4">FDAARGOS_387</strain>
    </source>
</reference>
<feature type="transmembrane region" description="Helical" evidence="1">
    <location>
        <begin position="125"/>
        <end position="142"/>
    </location>
</feature>
<evidence type="ECO:0000313" key="3">
    <source>
        <dbReference type="EMBL" id="PHI30354.1"/>
    </source>
</evidence>
<dbReference type="AlphaFoldDB" id="A0A2C6DNH7"/>
<protein>
    <recommendedName>
        <fullName evidence="2">DUF418 domain-containing protein</fullName>
    </recommendedName>
</protein>
<feature type="domain" description="DUF418" evidence="2">
    <location>
        <begin position="235"/>
        <end position="391"/>
    </location>
</feature>
<organism evidence="3 4">
    <name type="scientific">Budvicia aquatica</name>
    <dbReference type="NCBI Taxonomy" id="82979"/>
    <lineage>
        <taxon>Bacteria</taxon>
        <taxon>Pseudomonadati</taxon>
        <taxon>Pseudomonadota</taxon>
        <taxon>Gammaproteobacteria</taxon>
        <taxon>Enterobacterales</taxon>
        <taxon>Budviciaceae</taxon>
        <taxon>Budvicia</taxon>
    </lineage>
</organism>
<gene>
    <name evidence="3" type="ORF">CRN84_13925</name>
</gene>
<comment type="caution">
    <text evidence="3">The sequence shown here is derived from an EMBL/GenBank/DDBJ whole genome shotgun (WGS) entry which is preliminary data.</text>
</comment>
<feature type="transmembrane region" description="Helical" evidence="1">
    <location>
        <begin position="255"/>
        <end position="272"/>
    </location>
</feature>
<feature type="transmembrane region" description="Helical" evidence="1">
    <location>
        <begin position="329"/>
        <end position="349"/>
    </location>
</feature>
<dbReference type="Proteomes" id="UP000224974">
    <property type="component" value="Unassembled WGS sequence"/>
</dbReference>
<dbReference type="PANTHER" id="PTHR30590:SF2">
    <property type="entry name" value="INNER MEMBRANE PROTEIN"/>
    <property type="match status" value="1"/>
</dbReference>
<feature type="transmembrane region" description="Helical" evidence="1">
    <location>
        <begin position="355"/>
        <end position="379"/>
    </location>
</feature>
<evidence type="ECO:0000259" key="2">
    <source>
        <dbReference type="Pfam" id="PF04235"/>
    </source>
</evidence>
<dbReference type="EMBL" id="PDDX01000001">
    <property type="protein sequence ID" value="PHI30354.1"/>
    <property type="molecule type" value="Genomic_DNA"/>
</dbReference>
<dbReference type="NCBIfam" id="NF008093">
    <property type="entry name" value="PRK10835.1"/>
    <property type="match status" value="1"/>
</dbReference>
<feature type="transmembrane region" description="Helical" evidence="1">
    <location>
        <begin position="154"/>
        <end position="173"/>
    </location>
</feature>
<feature type="transmembrane region" description="Helical" evidence="1">
    <location>
        <begin position="292"/>
        <end position="308"/>
    </location>
</feature>
<dbReference type="RefSeq" id="WP_051323214.1">
    <property type="nucleotide sequence ID" value="NZ_PDDX01000001.1"/>
</dbReference>
<evidence type="ECO:0000256" key="1">
    <source>
        <dbReference type="SAM" id="Phobius"/>
    </source>
</evidence>
<keyword evidence="1" id="KW-0472">Membrane</keyword>
<feature type="transmembrane region" description="Helical" evidence="1">
    <location>
        <begin position="66"/>
        <end position="91"/>
    </location>
</feature>
<feature type="transmembrane region" description="Helical" evidence="1">
    <location>
        <begin position="103"/>
        <end position="119"/>
    </location>
</feature>
<feature type="transmembrane region" description="Helical" evidence="1">
    <location>
        <begin position="28"/>
        <end position="46"/>
    </location>
</feature>
<feature type="transmembrane region" description="Helical" evidence="1">
    <location>
        <begin position="211"/>
        <end position="235"/>
    </location>
</feature>
<sequence>MQQYSTDSTPVAEPFNGSARRNSLLDSVRGISLLGILLLNISGFGLPKAAYLNPAYAGLPSLSDGVVWSLLSIFAQGTFLSMFAILFGGGLELLQKRGRRWNVIRLFWLGVIGFIHSVFMWDGDILLSYGITGLGAVMLIHGATSGDNLLRTGIVLFSIGIALLLCLGLLTGIDGQANSFWTPTAAELDAEAQWKLAGGIQAWSARFSMTLMIQLAIIIQYGWELVGLMLIGAVLMRNGWLKGNAEISTYRRQGWMLFGLSLLIHLPVAALQWWSDWRFDWANYYLQVPKDLAAVLQGLGYMALWYGYGQRIQLSQISKYLASVGRMTLSNYLLQTVVCTTLFYHLGWYQQLDRLSLLALVPLIWCINIVFSVLWLRWFTLGPVEWLWRLLSGKPPATKQPTI</sequence>
<dbReference type="InterPro" id="IPR052529">
    <property type="entry name" value="Bact_Transport_Assoc"/>
</dbReference>
<dbReference type="PANTHER" id="PTHR30590">
    <property type="entry name" value="INNER MEMBRANE PROTEIN"/>
    <property type="match status" value="1"/>
</dbReference>
<dbReference type="InterPro" id="IPR007349">
    <property type="entry name" value="DUF418"/>
</dbReference>
<accession>A0A2C6DNH7</accession>
<evidence type="ECO:0000313" key="4">
    <source>
        <dbReference type="Proteomes" id="UP000224974"/>
    </source>
</evidence>
<dbReference type="STRING" id="1111728.GCA_000427805_04172"/>
<dbReference type="Pfam" id="PF04235">
    <property type="entry name" value="DUF418"/>
    <property type="match status" value="1"/>
</dbReference>
<proteinExistence type="predicted"/>
<name>A0A2C6DNH7_9GAMM</name>
<keyword evidence="1" id="KW-1133">Transmembrane helix</keyword>
<keyword evidence="4" id="KW-1185">Reference proteome</keyword>
<keyword evidence="1" id="KW-0812">Transmembrane</keyword>
<dbReference type="OrthoDB" id="9807744at2"/>